<dbReference type="AlphaFoldDB" id="A0ABD4T815"/>
<evidence type="ECO:0000313" key="3">
    <source>
        <dbReference type="EMBL" id="MCM1984613.1"/>
    </source>
</evidence>
<dbReference type="Proteomes" id="UP000031561">
    <property type="component" value="Unassembled WGS sequence"/>
</dbReference>
<dbReference type="EMBL" id="JTHE03000101">
    <property type="protein sequence ID" value="MCM1984613.1"/>
    <property type="molecule type" value="Genomic_DNA"/>
</dbReference>
<comment type="caution">
    <text evidence="3">The sequence shown here is derived from an EMBL/GenBank/DDBJ whole genome shotgun (WGS) entry which is preliminary data.</text>
</comment>
<keyword evidence="4" id="KW-1185">Reference proteome</keyword>
<proteinExistence type="predicted"/>
<sequence>MYKRYHEYLIRDWTPGDRAAAADLIGRVLAEYHLGWEPQGADQDVVQVEQAYHAANGQFWVVERSSQLVGTAAFLPLGQGKQRVEIRKMYLETTARGQGLGQFLLTQLETEIQQAGYHSILVETASVLQEAVALYEKNGYQPYDQVETQRCDRAYVKYL</sequence>
<evidence type="ECO:0000256" key="1">
    <source>
        <dbReference type="ARBA" id="ARBA00022679"/>
    </source>
</evidence>
<evidence type="ECO:0000313" key="4">
    <source>
        <dbReference type="Proteomes" id="UP000031561"/>
    </source>
</evidence>
<dbReference type="InterPro" id="IPR050769">
    <property type="entry name" value="NAT_camello-type"/>
</dbReference>
<gene>
    <name evidence="3" type="ORF">QQ91_0017460</name>
</gene>
<dbReference type="PROSITE" id="PS51186">
    <property type="entry name" value="GNAT"/>
    <property type="match status" value="1"/>
</dbReference>
<accession>A0ABD4T815</accession>
<dbReference type="CDD" id="cd04301">
    <property type="entry name" value="NAT_SF"/>
    <property type="match status" value="1"/>
</dbReference>
<dbReference type="GO" id="GO:0016740">
    <property type="term" value="F:transferase activity"/>
    <property type="evidence" value="ECO:0007669"/>
    <property type="project" value="UniProtKB-KW"/>
</dbReference>
<dbReference type="Pfam" id="PF00583">
    <property type="entry name" value="Acetyltransf_1"/>
    <property type="match status" value="1"/>
</dbReference>
<evidence type="ECO:0000259" key="2">
    <source>
        <dbReference type="PROSITE" id="PS51186"/>
    </source>
</evidence>
<reference evidence="3 4" key="1">
    <citation type="journal article" date="2015" name="Genome Announc.">
        <title>Draft Genome Sequence of Filamentous Marine Cyanobacterium Lyngbya confervoides Strain BDU141951.</title>
        <authorList>
            <person name="Chandrababunaidu M.M."/>
            <person name="Sen D."/>
            <person name="Tripathy S."/>
        </authorList>
    </citation>
    <scope>NUCLEOTIDE SEQUENCE [LARGE SCALE GENOMIC DNA]</scope>
    <source>
        <strain evidence="3 4">BDU141951</strain>
    </source>
</reference>
<keyword evidence="3" id="KW-0614">Plasmid</keyword>
<dbReference type="SUPFAM" id="SSF55729">
    <property type="entry name" value="Acyl-CoA N-acyltransferases (Nat)"/>
    <property type="match status" value="1"/>
</dbReference>
<dbReference type="Gene3D" id="3.40.630.30">
    <property type="match status" value="1"/>
</dbReference>
<dbReference type="InterPro" id="IPR016181">
    <property type="entry name" value="Acyl_CoA_acyltransferase"/>
</dbReference>
<dbReference type="PANTHER" id="PTHR13947">
    <property type="entry name" value="GNAT FAMILY N-ACETYLTRANSFERASE"/>
    <property type="match status" value="1"/>
</dbReference>
<keyword evidence="1" id="KW-0808">Transferase</keyword>
<organism evidence="3 4">
    <name type="scientific">Lyngbya confervoides BDU141951</name>
    <dbReference type="NCBI Taxonomy" id="1574623"/>
    <lineage>
        <taxon>Bacteria</taxon>
        <taxon>Bacillati</taxon>
        <taxon>Cyanobacteriota</taxon>
        <taxon>Cyanophyceae</taxon>
        <taxon>Oscillatoriophycideae</taxon>
        <taxon>Oscillatoriales</taxon>
        <taxon>Microcoleaceae</taxon>
        <taxon>Lyngbya</taxon>
    </lineage>
</organism>
<dbReference type="InterPro" id="IPR000182">
    <property type="entry name" value="GNAT_dom"/>
</dbReference>
<protein>
    <submittedName>
        <fullName evidence="3">GNAT family N-acetyltransferase</fullName>
    </submittedName>
</protein>
<feature type="domain" description="N-acetyltransferase" evidence="2">
    <location>
        <begin position="8"/>
        <end position="159"/>
    </location>
</feature>
<dbReference type="RefSeq" id="WP_166283304.1">
    <property type="nucleotide sequence ID" value="NZ_JTHE03000101.1"/>
</dbReference>
<geneLocation type="plasmid" evidence="3">
    <name>unnamed22</name>
</geneLocation>
<dbReference type="PANTHER" id="PTHR13947:SF37">
    <property type="entry name" value="LD18367P"/>
    <property type="match status" value="1"/>
</dbReference>
<name>A0ABD4T815_9CYAN</name>